<organism evidence="2 3">
    <name type="scientific">Geoglobus acetivorans</name>
    <dbReference type="NCBI Taxonomy" id="565033"/>
    <lineage>
        <taxon>Archaea</taxon>
        <taxon>Methanobacteriati</taxon>
        <taxon>Methanobacteriota</taxon>
        <taxon>Archaeoglobi</taxon>
        <taxon>Archaeoglobales</taxon>
        <taxon>Archaeoglobaceae</taxon>
        <taxon>Geoglobus</taxon>
    </lineage>
</organism>
<keyword evidence="1" id="KW-0812">Transmembrane</keyword>
<evidence type="ECO:0000256" key="1">
    <source>
        <dbReference type="SAM" id="Phobius"/>
    </source>
</evidence>
<dbReference type="AlphaFoldDB" id="A0A0A7GJD4"/>
<gene>
    <name evidence="2" type="ORF">GACE_2048</name>
</gene>
<dbReference type="EMBL" id="CP009552">
    <property type="protein sequence ID" value="AIY91072.1"/>
    <property type="molecule type" value="Genomic_DNA"/>
</dbReference>
<evidence type="ECO:0000313" key="3">
    <source>
        <dbReference type="Proteomes" id="UP000030624"/>
    </source>
</evidence>
<dbReference type="STRING" id="565033.GACE_2048"/>
<keyword evidence="1" id="KW-0472">Membrane</keyword>
<accession>A0A0A7GJD4</accession>
<reference evidence="2 3" key="1">
    <citation type="journal article" date="2015" name="Appl. Environ. Microbiol.">
        <title>The Geoglobus acetivorans genome: Fe(III) reduction, acetate utilization, autotrophic growth, and degradation of aromatic compounds in a hyperthermophilic archaeon.</title>
        <authorList>
            <person name="Mardanov A.V."/>
            <person name="Slododkina G.B."/>
            <person name="Slobodkin A.I."/>
            <person name="Beletsky A.V."/>
            <person name="Gavrilov S.N."/>
            <person name="Kublanov I.V."/>
            <person name="Bonch-Osmolovskaya E.A."/>
            <person name="Skryabin K.G."/>
            <person name="Ravin N.V."/>
        </authorList>
    </citation>
    <scope>NUCLEOTIDE SEQUENCE [LARGE SCALE GENOMIC DNA]</scope>
    <source>
        <strain evidence="2 3">SBH6</strain>
    </source>
</reference>
<dbReference type="KEGG" id="gac:GACE_2048"/>
<proteinExistence type="predicted"/>
<evidence type="ECO:0000313" key="2">
    <source>
        <dbReference type="EMBL" id="AIY91072.1"/>
    </source>
</evidence>
<dbReference type="Proteomes" id="UP000030624">
    <property type="component" value="Chromosome"/>
</dbReference>
<name>A0A0A7GJD4_GEOAI</name>
<feature type="transmembrane region" description="Helical" evidence="1">
    <location>
        <begin position="6"/>
        <end position="24"/>
    </location>
</feature>
<keyword evidence="1" id="KW-1133">Transmembrane helix</keyword>
<dbReference type="HOGENOM" id="CLU_3322803_0_0_2"/>
<protein>
    <submittedName>
        <fullName evidence="2">Uncharacterized protein</fullName>
    </submittedName>
</protein>
<sequence>MNISTIPTISILAAYFFTVLILNSRRERGCSIRRSGNS</sequence>